<accession>A0AAJ5Z4E6</accession>
<evidence type="ECO:0000256" key="1">
    <source>
        <dbReference type="SAM" id="MobiDB-lite"/>
    </source>
</evidence>
<protein>
    <submittedName>
        <fullName evidence="2">Uncharacterized protein</fullName>
    </submittedName>
</protein>
<evidence type="ECO:0000313" key="3">
    <source>
        <dbReference type="Proteomes" id="UP001217582"/>
    </source>
</evidence>
<reference evidence="2 3" key="1">
    <citation type="submission" date="2023-03" db="EMBL/GenBank/DDBJ databases">
        <title>Mating type loci evolution in Malassezia.</title>
        <authorList>
            <person name="Coelho M.A."/>
        </authorList>
    </citation>
    <scope>NUCLEOTIDE SEQUENCE [LARGE SCALE GENOMIC DNA]</scope>
    <source>
        <strain evidence="2 3">CBS 13387</strain>
    </source>
</reference>
<feature type="compositionally biased region" description="Basic and acidic residues" evidence="1">
    <location>
        <begin position="102"/>
        <end position="111"/>
    </location>
</feature>
<feature type="compositionally biased region" description="Pro residues" evidence="1">
    <location>
        <begin position="252"/>
        <end position="262"/>
    </location>
</feature>
<organism evidence="2 3">
    <name type="scientific">Malassezia arunalokei</name>
    <dbReference type="NCBI Taxonomy" id="1514897"/>
    <lineage>
        <taxon>Eukaryota</taxon>
        <taxon>Fungi</taxon>
        <taxon>Dikarya</taxon>
        <taxon>Basidiomycota</taxon>
        <taxon>Ustilaginomycotina</taxon>
        <taxon>Malasseziomycetes</taxon>
        <taxon>Malasseziales</taxon>
        <taxon>Malasseziaceae</taxon>
        <taxon>Malassezia</taxon>
    </lineage>
</organism>
<keyword evidence="3" id="KW-1185">Reference proteome</keyword>
<name>A0AAJ5Z4E6_9BASI</name>
<feature type="region of interest" description="Disordered" evidence="1">
    <location>
        <begin position="102"/>
        <end position="123"/>
    </location>
</feature>
<evidence type="ECO:0000313" key="2">
    <source>
        <dbReference type="EMBL" id="WFD15664.1"/>
    </source>
</evidence>
<sequence length="404" mass="44018">MDAADGPPTPMDAIHPTLSSESLTGEASTVAHMAPYVTDPTQFLLNMPTDKPFTTHVPASLFDECVAVLKRTVQWRVSSTRYNGALPHGRRYAWRKHYVCDHSGKPRDRRNPNLAPGKRRSRRASIKIGCPASFTATQEVGSDMVVMVCRFQHQGHTVNTREYWANSRIPDNVREWIKERVVEGHDQKEIVQMIHEHQRNAANIPPTSPTFIPPGVQITRMDVYNIIKRYKNLHGSEHGTPTKASAPSTHLPAPPPPPPAAPLPAANHDATRLPLSLESPASASESAIPLSSDTRRPVDAHALGHTAAAAAAASYPLLPAAAADLSPATPEEAVSFAQQWSELVANLQALQPQMMEYALTAGTTRHPNTTGAWSHAIAQLTQAWYVACHLLERPGLPTPTPPPP</sequence>
<gene>
    <name evidence="2" type="ORF">MARU1_001686</name>
</gene>
<dbReference type="AlphaFoldDB" id="A0AAJ5Z4E6"/>
<proteinExistence type="predicted"/>
<feature type="region of interest" description="Disordered" evidence="1">
    <location>
        <begin position="234"/>
        <end position="267"/>
    </location>
</feature>
<dbReference type="EMBL" id="CP119918">
    <property type="protein sequence ID" value="WFD15664.1"/>
    <property type="molecule type" value="Genomic_DNA"/>
</dbReference>
<dbReference type="Proteomes" id="UP001217582">
    <property type="component" value="Chromosome 3"/>
</dbReference>